<dbReference type="SUPFAM" id="SSF103481">
    <property type="entry name" value="Multidrug resistance efflux transporter EmrE"/>
    <property type="match status" value="2"/>
</dbReference>
<keyword evidence="9" id="KW-1185">Reference proteome</keyword>
<keyword evidence="3 6" id="KW-0812">Transmembrane</keyword>
<keyword evidence="8" id="KW-0614">Plasmid</keyword>
<dbReference type="Proteomes" id="UP001234585">
    <property type="component" value="Plasmid unnamed1"/>
</dbReference>
<evidence type="ECO:0000256" key="4">
    <source>
        <dbReference type="ARBA" id="ARBA00022989"/>
    </source>
</evidence>
<sequence length="314" mass="32732">MAAIDQQQPRGASWSGIGNLLIVYLVWGSTYFAVKVAVTGPAAIAPLQLQTWRIWAASALLIALAMFRTKRLPALSVRELVICAVSGILMWVGGNGLATLASRHAASGFVVMAMGVIPIWTTLISSIIERTRPSHGTVAGLALGLLGLVLVVGPPVVLANNASVETGYSLWLAFVLCAAGLTWSLGSLIQKPLFKTISPVWAAGLQTLAAAIVLTGICSASGITLAPPVDLSFSQIAAFLYLVICGSVISLLAYIAVIRLYPPAIASTFAYVNPLVGVLLGWIVLGEEPALISLVGISVILAGVAVIMLTPRRN</sequence>
<dbReference type="PANTHER" id="PTHR32322">
    <property type="entry name" value="INNER MEMBRANE TRANSPORTER"/>
    <property type="match status" value="1"/>
</dbReference>
<dbReference type="Gene3D" id="1.10.3730.20">
    <property type="match status" value="1"/>
</dbReference>
<accession>A0AA50CP63</accession>
<comment type="subcellular location">
    <subcellularLocation>
        <location evidence="1">Membrane</location>
        <topology evidence="1">Multi-pass membrane protein</topology>
    </subcellularLocation>
</comment>
<dbReference type="EMBL" id="CP132303">
    <property type="protein sequence ID" value="WLR99577.1"/>
    <property type="molecule type" value="Genomic_DNA"/>
</dbReference>
<feature type="transmembrane region" description="Helical" evidence="6">
    <location>
        <begin position="291"/>
        <end position="310"/>
    </location>
</feature>
<feature type="transmembrane region" description="Helical" evidence="6">
    <location>
        <begin position="52"/>
        <end position="68"/>
    </location>
</feature>
<feature type="transmembrane region" description="Helical" evidence="6">
    <location>
        <begin position="12"/>
        <end position="32"/>
    </location>
</feature>
<dbReference type="InterPro" id="IPR000620">
    <property type="entry name" value="EamA_dom"/>
</dbReference>
<feature type="domain" description="EamA" evidence="7">
    <location>
        <begin position="172"/>
        <end position="308"/>
    </location>
</feature>
<feature type="transmembrane region" description="Helical" evidence="6">
    <location>
        <begin position="168"/>
        <end position="189"/>
    </location>
</feature>
<keyword evidence="4 6" id="KW-1133">Transmembrane helix</keyword>
<evidence type="ECO:0000313" key="9">
    <source>
        <dbReference type="Proteomes" id="UP001234585"/>
    </source>
</evidence>
<dbReference type="Pfam" id="PF00892">
    <property type="entry name" value="EamA"/>
    <property type="match status" value="2"/>
</dbReference>
<evidence type="ECO:0000259" key="7">
    <source>
        <dbReference type="Pfam" id="PF00892"/>
    </source>
</evidence>
<name>A0AA50CP63_9HYPH</name>
<reference evidence="8 9" key="1">
    <citation type="submission" date="2023-08" db="EMBL/GenBank/DDBJ databases">
        <title>Pathogen: clinical or host-associated sample.</title>
        <authorList>
            <person name="Hergert J."/>
            <person name="Casey R."/>
            <person name="Wagner J."/>
            <person name="Young E.L."/>
            <person name="Oakeson K.F."/>
        </authorList>
    </citation>
    <scope>NUCLEOTIDE SEQUENCE [LARGE SCALE GENOMIC DNA]</scope>
    <source>
        <strain evidence="8 9">1760953</strain>
        <plasmid evidence="8 9">unnamed1</plasmid>
    </source>
</reference>
<evidence type="ECO:0000256" key="1">
    <source>
        <dbReference type="ARBA" id="ARBA00004141"/>
    </source>
</evidence>
<dbReference type="InterPro" id="IPR050638">
    <property type="entry name" value="AA-Vitamin_Transporters"/>
</dbReference>
<dbReference type="InterPro" id="IPR037185">
    <property type="entry name" value="EmrE-like"/>
</dbReference>
<dbReference type="AlphaFoldDB" id="A0AA50CP63"/>
<feature type="domain" description="EamA" evidence="7">
    <location>
        <begin position="15"/>
        <end position="152"/>
    </location>
</feature>
<feature type="transmembrane region" description="Helical" evidence="6">
    <location>
        <begin position="136"/>
        <end position="156"/>
    </location>
</feature>
<gene>
    <name evidence="8" type="ORF">Q9313_22640</name>
</gene>
<keyword evidence="5 6" id="KW-0472">Membrane</keyword>
<evidence type="ECO:0000256" key="5">
    <source>
        <dbReference type="ARBA" id="ARBA00023136"/>
    </source>
</evidence>
<evidence type="ECO:0000256" key="3">
    <source>
        <dbReference type="ARBA" id="ARBA00022692"/>
    </source>
</evidence>
<evidence type="ECO:0000256" key="6">
    <source>
        <dbReference type="SAM" id="Phobius"/>
    </source>
</evidence>
<feature type="transmembrane region" description="Helical" evidence="6">
    <location>
        <begin position="80"/>
        <end position="98"/>
    </location>
</feature>
<geneLocation type="plasmid" evidence="8 9">
    <name>unnamed1</name>
</geneLocation>
<feature type="transmembrane region" description="Helical" evidence="6">
    <location>
        <begin position="238"/>
        <end position="257"/>
    </location>
</feature>
<feature type="transmembrane region" description="Helical" evidence="6">
    <location>
        <begin position="201"/>
        <end position="226"/>
    </location>
</feature>
<dbReference type="RefSeq" id="WP_306038910.1">
    <property type="nucleotide sequence ID" value="NZ_CP132303.1"/>
</dbReference>
<organism evidence="8 9">
    <name type="scientific">Shinella sumterensis</name>
    <dbReference type="NCBI Taxonomy" id="1967501"/>
    <lineage>
        <taxon>Bacteria</taxon>
        <taxon>Pseudomonadati</taxon>
        <taxon>Pseudomonadota</taxon>
        <taxon>Alphaproteobacteria</taxon>
        <taxon>Hyphomicrobiales</taxon>
        <taxon>Rhizobiaceae</taxon>
        <taxon>Shinella</taxon>
    </lineage>
</organism>
<feature type="transmembrane region" description="Helical" evidence="6">
    <location>
        <begin position="264"/>
        <end position="285"/>
    </location>
</feature>
<feature type="transmembrane region" description="Helical" evidence="6">
    <location>
        <begin position="104"/>
        <end position="124"/>
    </location>
</feature>
<dbReference type="PANTHER" id="PTHR32322:SF2">
    <property type="entry name" value="EAMA DOMAIN-CONTAINING PROTEIN"/>
    <property type="match status" value="1"/>
</dbReference>
<protein>
    <submittedName>
        <fullName evidence="8">EamA family transporter</fullName>
    </submittedName>
</protein>
<comment type="similarity">
    <text evidence="2">Belongs to the EamA transporter family.</text>
</comment>
<dbReference type="GO" id="GO:0016020">
    <property type="term" value="C:membrane"/>
    <property type="evidence" value="ECO:0007669"/>
    <property type="project" value="UniProtKB-SubCell"/>
</dbReference>
<proteinExistence type="inferred from homology"/>
<evidence type="ECO:0000256" key="2">
    <source>
        <dbReference type="ARBA" id="ARBA00007362"/>
    </source>
</evidence>
<evidence type="ECO:0000313" key="8">
    <source>
        <dbReference type="EMBL" id="WLR99577.1"/>
    </source>
</evidence>